<sequence>MATALTEYEMKLVTDQHLLLTKNKIIQKVCEFFGGLSELYKNVIIIESSPSLNLITPKISRGENYKGLPYVILDYPRQFGKVDVFAIRTFFWWGNFFSITLQLSGQYKNDYLPHIEKAIDEKLFESWYVGSSDDPWQHHFESDNYQPLQPEKKYDFEDYRYLKIAKKIPLDKWDEAETFFEENFKLLIKILAS</sequence>
<dbReference type="Proteomes" id="UP000321513">
    <property type="component" value="Unassembled WGS sequence"/>
</dbReference>
<accession>A0A512BGP7</accession>
<proteinExistence type="predicted"/>
<evidence type="ECO:0000313" key="2">
    <source>
        <dbReference type="Proteomes" id="UP000321513"/>
    </source>
</evidence>
<dbReference type="RefSeq" id="WP_147205155.1">
    <property type="nucleotide sequence ID" value="NZ_BJYT01000015.1"/>
</dbReference>
<reference evidence="1 2" key="1">
    <citation type="submission" date="2019-07" db="EMBL/GenBank/DDBJ databases">
        <title>Whole genome shotgun sequence of Segetibacter aerophilus NBRC 106135.</title>
        <authorList>
            <person name="Hosoyama A."/>
            <person name="Uohara A."/>
            <person name="Ohji S."/>
            <person name="Ichikawa N."/>
        </authorList>
    </citation>
    <scope>NUCLEOTIDE SEQUENCE [LARGE SCALE GENOMIC DNA]</scope>
    <source>
        <strain evidence="1 2">NBRC 106135</strain>
    </source>
</reference>
<keyword evidence="2" id="KW-1185">Reference proteome</keyword>
<evidence type="ECO:0000313" key="1">
    <source>
        <dbReference type="EMBL" id="GEO11045.1"/>
    </source>
</evidence>
<dbReference type="AlphaFoldDB" id="A0A512BGP7"/>
<name>A0A512BGP7_9BACT</name>
<organism evidence="1 2">
    <name type="scientific">Segetibacter aerophilus</name>
    <dbReference type="NCBI Taxonomy" id="670293"/>
    <lineage>
        <taxon>Bacteria</taxon>
        <taxon>Pseudomonadati</taxon>
        <taxon>Bacteroidota</taxon>
        <taxon>Chitinophagia</taxon>
        <taxon>Chitinophagales</taxon>
        <taxon>Chitinophagaceae</taxon>
        <taxon>Segetibacter</taxon>
    </lineage>
</organism>
<dbReference type="OrthoDB" id="2575320at2"/>
<comment type="caution">
    <text evidence="1">The sequence shown here is derived from an EMBL/GenBank/DDBJ whole genome shotgun (WGS) entry which is preliminary data.</text>
</comment>
<gene>
    <name evidence="1" type="ORF">SAE01_35410</name>
</gene>
<protein>
    <submittedName>
        <fullName evidence="1">Uncharacterized protein</fullName>
    </submittedName>
</protein>
<dbReference type="EMBL" id="BJYT01000015">
    <property type="protein sequence ID" value="GEO11045.1"/>
    <property type="molecule type" value="Genomic_DNA"/>
</dbReference>